<keyword evidence="9" id="KW-1185">Reference proteome</keyword>
<dbReference type="Pfam" id="PF21006">
    <property type="entry name" value="NHase_beta_N"/>
    <property type="match status" value="1"/>
</dbReference>
<evidence type="ECO:0000256" key="3">
    <source>
        <dbReference type="ARBA" id="ARBA00023239"/>
    </source>
</evidence>
<name>A0ABU0HRV1_9HYPH</name>
<dbReference type="Pfam" id="PF02211">
    <property type="entry name" value="NHase_beta_C"/>
    <property type="match status" value="1"/>
</dbReference>
<organism evidence="8 9">
    <name type="scientific">Methylobacterium persicinum</name>
    <dbReference type="NCBI Taxonomy" id="374426"/>
    <lineage>
        <taxon>Bacteria</taxon>
        <taxon>Pseudomonadati</taxon>
        <taxon>Pseudomonadota</taxon>
        <taxon>Alphaproteobacteria</taxon>
        <taxon>Hyphomicrobiales</taxon>
        <taxon>Methylobacteriaceae</taxon>
        <taxon>Methylobacterium</taxon>
    </lineage>
</organism>
<dbReference type="InterPro" id="IPR024690">
    <property type="entry name" value="CN_hydtase_beta_dom_C"/>
</dbReference>
<comment type="catalytic activity">
    <reaction evidence="4 5">
        <text>an aliphatic primary amide = an aliphatic nitrile + H2O</text>
        <dbReference type="Rhea" id="RHEA:12673"/>
        <dbReference type="ChEBI" id="CHEBI:15377"/>
        <dbReference type="ChEBI" id="CHEBI:65285"/>
        <dbReference type="ChEBI" id="CHEBI:80291"/>
        <dbReference type="EC" id="4.2.1.84"/>
    </reaction>
</comment>
<dbReference type="InterPro" id="IPR008990">
    <property type="entry name" value="Elect_transpt_acc-like_dom_sf"/>
</dbReference>
<evidence type="ECO:0000313" key="9">
    <source>
        <dbReference type="Proteomes" id="UP001236369"/>
    </source>
</evidence>
<dbReference type="SUPFAM" id="SSF50090">
    <property type="entry name" value="Electron transport accessory proteins"/>
    <property type="match status" value="1"/>
</dbReference>
<evidence type="ECO:0000313" key="8">
    <source>
        <dbReference type="EMBL" id="MDQ0444430.1"/>
    </source>
</evidence>
<dbReference type="InterPro" id="IPR003168">
    <property type="entry name" value="Nitrile_hydratase_bsu"/>
</dbReference>
<dbReference type="InterPro" id="IPR049054">
    <property type="entry name" value="CN_hydtase_beta-like_N"/>
</dbReference>
<feature type="domain" description="Nitrile hydratase beta subunit-like N-terminal" evidence="7">
    <location>
        <begin position="1"/>
        <end position="98"/>
    </location>
</feature>
<dbReference type="RefSeq" id="WP_238250429.1">
    <property type="nucleotide sequence ID" value="NZ_BPQX01000042.1"/>
</dbReference>
<comment type="function">
    <text evidence="1 5">NHase catalyzes the hydration of various nitrile compounds to the corresponding amides.</text>
</comment>
<keyword evidence="3 5" id="KW-0456">Lyase</keyword>
<proteinExistence type="inferred from homology"/>
<comment type="similarity">
    <text evidence="2 5">Belongs to the nitrile hydratase subunit beta family.</text>
</comment>
<gene>
    <name evidence="8" type="ORF">QO016_003941</name>
</gene>
<evidence type="ECO:0000256" key="5">
    <source>
        <dbReference type="PIRNR" id="PIRNR001427"/>
    </source>
</evidence>
<dbReference type="GO" id="GO:0018822">
    <property type="term" value="F:nitrile hydratase activity"/>
    <property type="evidence" value="ECO:0007669"/>
    <property type="project" value="UniProtKB-EC"/>
</dbReference>
<dbReference type="PIRSF" id="PIRSF001427">
    <property type="entry name" value="NHase_beta"/>
    <property type="match status" value="1"/>
</dbReference>
<dbReference type="InterPro" id="IPR042262">
    <property type="entry name" value="CN_hydtase_beta_C"/>
</dbReference>
<reference evidence="8 9" key="1">
    <citation type="submission" date="2023-07" db="EMBL/GenBank/DDBJ databases">
        <title>Genomic Encyclopedia of Type Strains, Phase IV (KMG-IV): sequencing the most valuable type-strain genomes for metagenomic binning, comparative biology and taxonomic classification.</title>
        <authorList>
            <person name="Goeker M."/>
        </authorList>
    </citation>
    <scope>NUCLEOTIDE SEQUENCE [LARGE SCALE GENOMIC DNA]</scope>
    <source>
        <strain evidence="8 9">DSM 19562</strain>
    </source>
</reference>
<evidence type="ECO:0000256" key="1">
    <source>
        <dbReference type="ARBA" id="ARBA00004042"/>
    </source>
</evidence>
<sequence>MNGAQDLGGSHGFGPVLPEENEPVFHAEWEKRVFALAMAMGFTGTWNLDGSRAARESLPPAQYLASSYYAIWLEALEAQIRAHGLATPEEMRSGRSVQAPAPIARILTADILEPRFRAGFPSDRPAEAPARFAVGDGVMAKVMNPVGHTRLPRYVRGRMGTVEAVHGAFVFPDSNAYGRGENPVWLYTVGFDAAEIWGPDADFGGRITIAAFEPYLDPA</sequence>
<feature type="domain" description="Nitrile hydratase beta subunit" evidence="6">
    <location>
        <begin position="121"/>
        <end position="217"/>
    </location>
</feature>
<protein>
    <recommendedName>
        <fullName evidence="5">Nitrile hydratase subunit beta</fullName>
        <shortName evidence="5">NHase</shortName>
        <ecNumber evidence="5">4.2.1.84</ecNumber>
    </recommendedName>
</protein>
<accession>A0ABU0HRV1</accession>
<dbReference type="Proteomes" id="UP001236369">
    <property type="component" value="Unassembled WGS sequence"/>
</dbReference>
<dbReference type="EMBL" id="JAUSVV010000012">
    <property type="protein sequence ID" value="MDQ0444430.1"/>
    <property type="molecule type" value="Genomic_DNA"/>
</dbReference>
<dbReference type="NCBIfam" id="TIGR03888">
    <property type="entry name" value="nitrile_beta"/>
    <property type="match status" value="1"/>
</dbReference>
<evidence type="ECO:0000256" key="2">
    <source>
        <dbReference type="ARBA" id="ARBA00009098"/>
    </source>
</evidence>
<evidence type="ECO:0000259" key="6">
    <source>
        <dbReference type="Pfam" id="PF02211"/>
    </source>
</evidence>
<dbReference type="Gene3D" id="2.30.30.50">
    <property type="match status" value="1"/>
</dbReference>
<evidence type="ECO:0000256" key="4">
    <source>
        <dbReference type="ARBA" id="ARBA00044877"/>
    </source>
</evidence>
<comment type="caution">
    <text evidence="8">The sequence shown here is derived from an EMBL/GenBank/DDBJ whole genome shotgun (WGS) entry which is preliminary data.</text>
</comment>
<evidence type="ECO:0000259" key="7">
    <source>
        <dbReference type="Pfam" id="PF21006"/>
    </source>
</evidence>
<dbReference type="EC" id="4.2.1.84" evidence="5"/>
<dbReference type="Gene3D" id="1.10.472.20">
    <property type="entry name" value="Nitrile hydratase, beta subunit"/>
    <property type="match status" value="1"/>
</dbReference>